<sequence length="1097" mass="125090">MTWCCFLLLGTVIEDPIFEPPKTRSTQLKSREGDAQEKRKQEDEEEETDETDLDIGSLSNRSWDMEESYESSTDSSGEVVFLKNSLALAKKGTKDKAVICTKSGSEFSQDPSVKSEASDVSDPFHISSNLEGKRNIRIDGLFQNVDKNTVSQESIESTVGEKQMSLVSSIDKKVSKSSDAHALGIKRKLTSVDIPEHGCKIRKTSLSEPSDNCSCNSQKLTGLHPPVKVRKITPVNDASFIEPTKEFLPDVINTFNKLNKAHSAQCIKQDQTKCDFVCSLYKSKDWAGVSSQQNSACSLCRNLFGWEGLTCVKLNQPLPSSFINPITLLRYYGFEFCIPKNLACKNDPSLVNICQKCYNLVLDGDIAFKRLQSLALEMRHVWPKVAYSKISLPVLQDRTGKNEMEIPNFPQKEKCSEDETNSNPKKPGIKHIPQAFPQSITNLCSAEESTFDKPMQKEEQLKNERNKPLTCGFCGIGICMKDQWERHMGHFHKVHRKWYRFTPQMHNNLRTRIIDELMKSNHKENSGRFGSSQSDTLLCCACDESFNDQVTFLAHLREFHNMTVDDDIVIGKSIIALKSPKSESEVDKKVYLESKMLTDEYKPFESCSTKEQKQRTVCNSKGLIARDISGTSDMDKSNNTANSNEDGLPGKSINPNSKRDICKDLSNEDFNENKTVDSESNNQIDSSHLPCLVCSETFTTVKEIKAHIDNMHLTPTVLKDNGSGGVINYNIDAQTSSQPIKKEIEETNIEECEVKATSFPIYSQENEEDLNSFDFPESNQRREKRDTDADTKTTWYTMNECQICERHLRSKKLLYAHLKKIHDIPVNLLQGEPMYSCKFCLFCSKDQAVLVEHKREKHGYSQNASQTPCEICGRMYASSYVDEHVAVVHGNERKFLCDFCGSKFPHIKSLQSHIYYEHPNRHWKCEECNLIFKKYYQLRKHVLDLHSNEEHLCEICSKAFKRKGDLTNHIKRSHGHISIICKYCSRHYRDRSKYRSHLVHVHGCSKEDTFSHRYARHKRANNRLFKNSEKIEEIVLVKDQEGPVEIDSRTKVNYKNDILKNCDDTVSVPSEPEFQVVEVTETGSDVDADKVALIIFP</sequence>
<dbReference type="Pfam" id="PF00096">
    <property type="entry name" value="zf-C2H2"/>
    <property type="match status" value="1"/>
</dbReference>
<protein>
    <recommendedName>
        <fullName evidence="7">C2H2-type domain-containing protein</fullName>
    </recommendedName>
</protein>
<feature type="region of interest" description="Disordered" evidence="6">
    <location>
        <begin position="19"/>
        <end position="70"/>
    </location>
</feature>
<dbReference type="EMBL" id="JAXCGZ010017053">
    <property type="protein sequence ID" value="KAK7069009.1"/>
    <property type="molecule type" value="Genomic_DNA"/>
</dbReference>
<evidence type="ECO:0000313" key="9">
    <source>
        <dbReference type="Proteomes" id="UP001381693"/>
    </source>
</evidence>
<evidence type="ECO:0000313" key="8">
    <source>
        <dbReference type="EMBL" id="KAK7069009.1"/>
    </source>
</evidence>
<feature type="domain" description="C2H2-type" evidence="7">
    <location>
        <begin position="923"/>
        <end position="951"/>
    </location>
</feature>
<keyword evidence="2" id="KW-0677">Repeat</keyword>
<evidence type="ECO:0000256" key="3">
    <source>
        <dbReference type="ARBA" id="ARBA00022771"/>
    </source>
</evidence>
<feature type="compositionally biased region" description="Basic and acidic residues" evidence="6">
    <location>
        <begin position="29"/>
        <end position="42"/>
    </location>
</feature>
<feature type="compositionally biased region" description="Polar residues" evidence="6">
    <location>
        <begin position="629"/>
        <end position="645"/>
    </location>
</feature>
<dbReference type="SUPFAM" id="SSF57667">
    <property type="entry name" value="beta-beta-alpha zinc fingers"/>
    <property type="match status" value="2"/>
</dbReference>
<dbReference type="PANTHER" id="PTHR24379:SF127">
    <property type="entry name" value="BLOODY FINGERS-RELATED"/>
    <property type="match status" value="1"/>
</dbReference>
<dbReference type="GO" id="GO:0005634">
    <property type="term" value="C:nucleus"/>
    <property type="evidence" value="ECO:0007669"/>
    <property type="project" value="TreeGrafter"/>
</dbReference>
<evidence type="ECO:0000256" key="1">
    <source>
        <dbReference type="ARBA" id="ARBA00022723"/>
    </source>
</evidence>
<keyword evidence="3 5" id="KW-0863">Zinc-finger</keyword>
<evidence type="ECO:0000256" key="6">
    <source>
        <dbReference type="SAM" id="MobiDB-lite"/>
    </source>
</evidence>
<keyword evidence="9" id="KW-1185">Reference proteome</keyword>
<dbReference type="PROSITE" id="PS50157">
    <property type="entry name" value="ZINC_FINGER_C2H2_2"/>
    <property type="match status" value="4"/>
</dbReference>
<dbReference type="InterPro" id="IPR013087">
    <property type="entry name" value="Znf_C2H2_type"/>
</dbReference>
<dbReference type="InterPro" id="IPR036236">
    <property type="entry name" value="Znf_C2H2_sf"/>
</dbReference>
<name>A0AAN8ZZH5_HALRR</name>
<keyword evidence="1" id="KW-0479">Metal-binding</keyword>
<reference evidence="8 9" key="1">
    <citation type="submission" date="2023-11" db="EMBL/GenBank/DDBJ databases">
        <title>Halocaridina rubra genome assembly.</title>
        <authorList>
            <person name="Smith C."/>
        </authorList>
    </citation>
    <scope>NUCLEOTIDE SEQUENCE [LARGE SCALE GENOMIC DNA]</scope>
    <source>
        <strain evidence="8">EP-1</strain>
        <tissue evidence="8">Whole</tissue>
    </source>
</reference>
<dbReference type="SMART" id="SM00355">
    <property type="entry name" value="ZnF_C2H2"/>
    <property type="match status" value="10"/>
</dbReference>
<feature type="compositionally biased region" description="Acidic residues" evidence="6">
    <location>
        <begin position="43"/>
        <end position="53"/>
    </location>
</feature>
<feature type="region of interest" description="Disordered" evidence="6">
    <location>
        <begin position="628"/>
        <end position="661"/>
    </location>
</feature>
<accession>A0AAN8ZZH5</accession>
<dbReference type="GO" id="GO:0000981">
    <property type="term" value="F:DNA-binding transcription factor activity, RNA polymerase II-specific"/>
    <property type="evidence" value="ECO:0007669"/>
    <property type="project" value="TreeGrafter"/>
</dbReference>
<evidence type="ECO:0000256" key="2">
    <source>
        <dbReference type="ARBA" id="ARBA00022737"/>
    </source>
</evidence>
<feature type="domain" description="C2H2-type" evidence="7">
    <location>
        <begin position="979"/>
        <end position="1007"/>
    </location>
</feature>
<dbReference type="GO" id="GO:0000977">
    <property type="term" value="F:RNA polymerase II transcription regulatory region sequence-specific DNA binding"/>
    <property type="evidence" value="ECO:0007669"/>
    <property type="project" value="TreeGrafter"/>
</dbReference>
<dbReference type="Gene3D" id="3.30.160.60">
    <property type="entry name" value="Classic Zinc Finger"/>
    <property type="match status" value="3"/>
</dbReference>
<keyword evidence="4" id="KW-0862">Zinc</keyword>
<feature type="domain" description="C2H2-type" evidence="7">
    <location>
        <begin position="951"/>
        <end position="974"/>
    </location>
</feature>
<dbReference type="Proteomes" id="UP001381693">
    <property type="component" value="Unassembled WGS sequence"/>
</dbReference>
<proteinExistence type="predicted"/>
<organism evidence="8 9">
    <name type="scientific">Halocaridina rubra</name>
    <name type="common">Hawaiian red shrimp</name>
    <dbReference type="NCBI Taxonomy" id="373956"/>
    <lineage>
        <taxon>Eukaryota</taxon>
        <taxon>Metazoa</taxon>
        <taxon>Ecdysozoa</taxon>
        <taxon>Arthropoda</taxon>
        <taxon>Crustacea</taxon>
        <taxon>Multicrustacea</taxon>
        <taxon>Malacostraca</taxon>
        <taxon>Eumalacostraca</taxon>
        <taxon>Eucarida</taxon>
        <taxon>Decapoda</taxon>
        <taxon>Pleocyemata</taxon>
        <taxon>Caridea</taxon>
        <taxon>Atyoidea</taxon>
        <taxon>Atyidae</taxon>
        <taxon>Halocaridina</taxon>
    </lineage>
</organism>
<comment type="caution">
    <text evidence="8">The sequence shown here is derived from an EMBL/GenBank/DDBJ whole genome shotgun (WGS) entry which is preliminary data.</text>
</comment>
<dbReference type="AlphaFoldDB" id="A0AAN8ZZH5"/>
<evidence type="ECO:0000256" key="4">
    <source>
        <dbReference type="ARBA" id="ARBA00022833"/>
    </source>
</evidence>
<dbReference type="PROSITE" id="PS00028">
    <property type="entry name" value="ZINC_FINGER_C2H2_1"/>
    <property type="match status" value="7"/>
</dbReference>
<feature type="domain" description="C2H2-type" evidence="7">
    <location>
        <begin position="895"/>
        <end position="923"/>
    </location>
</feature>
<dbReference type="PANTHER" id="PTHR24379">
    <property type="entry name" value="KRAB AND ZINC FINGER DOMAIN-CONTAINING"/>
    <property type="match status" value="1"/>
</dbReference>
<dbReference type="GO" id="GO:0008270">
    <property type="term" value="F:zinc ion binding"/>
    <property type="evidence" value="ECO:0007669"/>
    <property type="project" value="UniProtKB-KW"/>
</dbReference>
<evidence type="ECO:0000256" key="5">
    <source>
        <dbReference type="PROSITE-ProRule" id="PRU00042"/>
    </source>
</evidence>
<evidence type="ECO:0000259" key="7">
    <source>
        <dbReference type="PROSITE" id="PS50157"/>
    </source>
</evidence>
<feature type="region of interest" description="Disordered" evidence="6">
    <location>
        <begin position="402"/>
        <end position="432"/>
    </location>
</feature>
<gene>
    <name evidence="8" type="ORF">SK128_009358</name>
</gene>